<evidence type="ECO:0000313" key="2">
    <source>
        <dbReference type="EMBL" id="CEL60651.1"/>
    </source>
</evidence>
<evidence type="ECO:0000256" key="1">
    <source>
        <dbReference type="SAM" id="MobiDB-lite"/>
    </source>
</evidence>
<protein>
    <submittedName>
        <fullName evidence="2">Uncharacterized protein</fullName>
    </submittedName>
</protein>
<organism evidence="2 3">
    <name type="scientific">Thanatephorus cucumeris (strain AG1-IB / isolate 7/3/14)</name>
    <name type="common">Lettuce bottom rot fungus</name>
    <name type="synonym">Rhizoctonia solani</name>
    <dbReference type="NCBI Taxonomy" id="1108050"/>
    <lineage>
        <taxon>Eukaryota</taxon>
        <taxon>Fungi</taxon>
        <taxon>Dikarya</taxon>
        <taxon>Basidiomycota</taxon>
        <taxon>Agaricomycotina</taxon>
        <taxon>Agaricomycetes</taxon>
        <taxon>Cantharellales</taxon>
        <taxon>Ceratobasidiaceae</taxon>
        <taxon>Rhizoctonia</taxon>
        <taxon>Rhizoctonia solani AG-1</taxon>
    </lineage>
</organism>
<reference evidence="2 3" key="1">
    <citation type="submission" date="2014-11" db="EMBL/GenBank/DDBJ databases">
        <authorList>
            <person name="Wibberg Daniel"/>
        </authorList>
    </citation>
    <scope>NUCLEOTIDE SEQUENCE [LARGE SCALE GENOMIC DNA]</scope>
    <source>
        <strain evidence="2">Rhizoctonia solani AG1-IB 7/3/14</strain>
    </source>
</reference>
<dbReference type="EMBL" id="LN679104">
    <property type="protein sequence ID" value="CEL60651.1"/>
    <property type="molecule type" value="Genomic_DNA"/>
</dbReference>
<dbReference type="Proteomes" id="UP000059188">
    <property type="component" value="Unassembled WGS sequence"/>
</dbReference>
<feature type="region of interest" description="Disordered" evidence="1">
    <location>
        <begin position="1"/>
        <end position="20"/>
    </location>
</feature>
<keyword evidence="3" id="KW-1185">Reference proteome</keyword>
<dbReference type="AlphaFoldDB" id="A0A0B7FRR0"/>
<sequence>MSRPQPNSSSRATKKPVKKGSVNGQRVIGIPELFILIVHELDAKQQRELMAVSKYFFRSIGPIAWRKVPRLDILTKLIKNMRVKTTDLGGRADYKWQFIIELPPRLNLSRYSSRYHIYAPWVQEIELYGGCYQEIKNPEVFLAFLDGRVPLPNLRKLTTSTSAPVAGDDLIALFNIFICPSMTELRTVMPNQGLPRRDYSRVISPSVPAFLQKVKDTCPHIEVLEFYTDGPVSFDQRNYDRYSPTTQCRGILSSFSSLRSFSSTTYILEFNVLSILGQLPRLESLGIRGGSTEHPVVDKGLSMPEDWFPALKVL</sequence>
<name>A0A0B7FRR0_THACB</name>
<evidence type="ECO:0000313" key="3">
    <source>
        <dbReference type="Proteomes" id="UP000059188"/>
    </source>
</evidence>
<accession>A0A0B7FRR0</accession>
<feature type="compositionally biased region" description="Polar residues" evidence="1">
    <location>
        <begin position="1"/>
        <end position="11"/>
    </location>
</feature>
<gene>
    <name evidence="2" type="ORF">RSOLAG1IB_03889</name>
</gene>
<proteinExistence type="predicted"/>